<dbReference type="HOGENOM" id="CLU_011308_0_0_1"/>
<evidence type="ECO:0000256" key="5">
    <source>
        <dbReference type="SAM" id="MobiDB-lite"/>
    </source>
</evidence>
<comment type="function">
    <text evidence="4">Component of the exocyst complex involved in the docking of exocytic vesicles with fusion sites on the plasma membrane.</text>
</comment>
<dbReference type="GO" id="GO:0015031">
    <property type="term" value="P:protein transport"/>
    <property type="evidence" value="ECO:0007669"/>
    <property type="project" value="UniProtKB-KW"/>
</dbReference>
<organism evidence="7 8">
    <name type="scientific">[Torrubiella] hemipterigena</name>
    <dbReference type="NCBI Taxonomy" id="1531966"/>
    <lineage>
        <taxon>Eukaryota</taxon>
        <taxon>Fungi</taxon>
        <taxon>Dikarya</taxon>
        <taxon>Ascomycota</taxon>
        <taxon>Pezizomycotina</taxon>
        <taxon>Sordariomycetes</taxon>
        <taxon>Hypocreomycetidae</taxon>
        <taxon>Hypocreales</taxon>
        <taxon>Clavicipitaceae</taxon>
        <taxon>Clavicipitaceae incertae sedis</taxon>
        <taxon>'Torrubiella' clade</taxon>
    </lineage>
</organism>
<dbReference type="AlphaFoldDB" id="A0A0A1SSD1"/>
<name>A0A0A1SSD1_9HYPO</name>
<evidence type="ECO:0000256" key="3">
    <source>
        <dbReference type="ARBA" id="ARBA00022483"/>
    </source>
</evidence>
<keyword evidence="2 4" id="KW-0813">Transport</keyword>
<evidence type="ECO:0000256" key="4">
    <source>
        <dbReference type="RuleBase" id="RU365069"/>
    </source>
</evidence>
<feature type="region of interest" description="Disordered" evidence="5">
    <location>
        <begin position="578"/>
        <end position="601"/>
    </location>
</feature>
<evidence type="ECO:0000256" key="2">
    <source>
        <dbReference type="ARBA" id="ARBA00022448"/>
    </source>
</evidence>
<feature type="region of interest" description="Disordered" evidence="5">
    <location>
        <begin position="1007"/>
        <end position="1031"/>
    </location>
</feature>
<evidence type="ECO:0000313" key="7">
    <source>
        <dbReference type="EMBL" id="CEJ84056.1"/>
    </source>
</evidence>
<dbReference type="STRING" id="1531966.A0A0A1SSD1"/>
<dbReference type="PANTHER" id="PTHR13043">
    <property type="entry name" value="EXOCYST COMPLEX COMPONENT SEC5"/>
    <property type="match status" value="1"/>
</dbReference>
<reference evidence="7 8" key="1">
    <citation type="journal article" date="2015" name="Genome Announc.">
        <title>Draft Genome Sequence and Gene Annotation of the Entomopathogenic Fungus Verticillium hemipterigenum.</title>
        <authorList>
            <person name="Horn F."/>
            <person name="Habel A."/>
            <person name="Scharf D.H."/>
            <person name="Dworschak J."/>
            <person name="Brakhage A.A."/>
            <person name="Guthke R."/>
            <person name="Hertweck C."/>
            <person name="Linde J."/>
        </authorList>
    </citation>
    <scope>NUCLEOTIDE SEQUENCE [LARGE SCALE GENOMIC DNA]</scope>
</reference>
<feature type="region of interest" description="Disordered" evidence="5">
    <location>
        <begin position="61"/>
        <end position="85"/>
    </location>
</feature>
<feature type="region of interest" description="Disordered" evidence="5">
    <location>
        <begin position="180"/>
        <end position="214"/>
    </location>
</feature>
<dbReference type="PANTHER" id="PTHR13043:SF1">
    <property type="entry name" value="EXOCYST COMPLEX COMPONENT 2"/>
    <property type="match status" value="1"/>
</dbReference>
<evidence type="ECO:0000259" key="6">
    <source>
        <dbReference type="Pfam" id="PF15469"/>
    </source>
</evidence>
<sequence>MADFERSVLEFYQLPTAFPSEWPPEKDANDALAEGADPSGQSRRKSRYLALETALNERRSLLAGPDGNSIGSIVQKDEPDPLGSSDSVVRSLKQMGLPIKDDPRLRNRFLLSSTTFSPGLFLSQMHANADTRSLLQGLDVLSHSIDQKSASLKVLVESNFERFVKAKATIDNVYKEMKYRGEQPQGPSHSRHASRSSVRQSTGARPSIGNPLSLSAADSRKKNALIKESEYGVMGIKAPLLDVSAKAEDVWGPALGGREKEEHLKVVSNHLHRFKEYVDLSGTVADSIKRKDYEGLVEAYNRARKFAGEAKDIAARLNGAPPDDDALYQILLAGRTWHDVNQQVELFKKSIWKKLSTVNSLSKSENAATGRAQDQHIELISLLFELGVQDNPIWVWLLSRYEYLKSKIQAVGERQRLEIEVLRRRLASKEKPTPKAIASHLKHLGRQAADRKPAVDDEPEVIELWEKISTFLHTFVSQQGLLGELLEFWQISQGFIDGKTQRTLPIGHQGESQKHHKLTPQMVGDLEKGAIELVDLMREHLFTFFAGMPPEDISSLLSPLSPSSPGVRASIGEALSPTLRDPRFNFDQTNPPPPSPKKGESWEKFAFWPPWSNSISGVHYLAKLLALVGSSASDMASIGPVAVGSSPVLERLKALVGTSRERCVTALCAAWNRDAENIRHVEDWQRSTDSGDVTRMPASFAAFEDALLSGMQKILYVSEATAQQESPDIVLPPPTKLLQMVRSQYVTTLYKALSGMVENAERSLKKSQDEWSVSEDTVAMNALNGTLQKQTVNAGDRNVRMLLTLNNLSYLRSQVVPGLNSRFENAFSVKLTDESKTIKDVLGQIDARLFQSYTKQPIEALRRIIQAGLKSSDWAPPPGTRPAAAKPYVYEALLSLVLVHSQVSTTTPSLTPQVLSFLLEQTSQQLLEAFKSKHKYTLEALMQATLDVEFVAQTLSQYTTDKGSELQSQIYQELDGRTDNDARARLQSELPEMRSVLKKLREASKNEFACFKKPRRQGGGSTKPDPPTPSA</sequence>
<feature type="region of interest" description="Disordered" evidence="5">
    <location>
        <begin position="18"/>
        <end position="46"/>
    </location>
</feature>
<evidence type="ECO:0000256" key="1">
    <source>
        <dbReference type="ARBA" id="ARBA00010578"/>
    </source>
</evidence>
<gene>
    <name evidence="7" type="ORF">VHEMI03366</name>
</gene>
<dbReference type="GO" id="GO:0006893">
    <property type="term" value="P:Golgi to plasma membrane transport"/>
    <property type="evidence" value="ECO:0007669"/>
    <property type="project" value="UniProtKB-UniRule"/>
</dbReference>
<dbReference type="Proteomes" id="UP000039046">
    <property type="component" value="Unassembled WGS sequence"/>
</dbReference>
<accession>A0A0A1SSD1</accession>
<feature type="domain" description="Exocyst complex component EXOC2/Sec5 N-terminal" evidence="6">
    <location>
        <begin position="79"/>
        <end position="1011"/>
    </location>
</feature>
<keyword evidence="8" id="KW-1185">Reference proteome</keyword>
<protein>
    <recommendedName>
        <fullName evidence="4">Exocyst complex component SEC5</fullName>
    </recommendedName>
</protein>
<keyword evidence="4" id="KW-0653">Protein transport</keyword>
<dbReference type="GO" id="GO:0000145">
    <property type="term" value="C:exocyst"/>
    <property type="evidence" value="ECO:0007669"/>
    <property type="project" value="UniProtKB-UniRule"/>
</dbReference>
<dbReference type="GO" id="GO:0006887">
    <property type="term" value="P:exocytosis"/>
    <property type="evidence" value="ECO:0007669"/>
    <property type="project" value="UniProtKB-KW"/>
</dbReference>
<keyword evidence="3 4" id="KW-0268">Exocytosis</keyword>
<dbReference type="EMBL" id="CDHN01000002">
    <property type="protein sequence ID" value="CEJ84056.1"/>
    <property type="molecule type" value="Genomic_DNA"/>
</dbReference>
<dbReference type="InterPro" id="IPR039481">
    <property type="entry name" value="EXOC2/Sec5_N_dom"/>
</dbReference>
<comment type="similarity">
    <text evidence="1 4">Belongs to the SEC5 family.</text>
</comment>
<comment type="subunit">
    <text evidence="4">Component of the exocyst complex.</text>
</comment>
<proteinExistence type="inferred from homology"/>
<evidence type="ECO:0000313" key="8">
    <source>
        <dbReference type="Proteomes" id="UP000039046"/>
    </source>
</evidence>
<dbReference type="OrthoDB" id="26242at2759"/>
<dbReference type="Pfam" id="PF15469">
    <property type="entry name" value="Sec5"/>
    <property type="match status" value="1"/>
</dbReference>
<dbReference type="InterPro" id="IPR029175">
    <property type="entry name" value="EXOC2/Sec5"/>
</dbReference>